<gene>
    <name evidence="4" type="ORF">PO878_02670</name>
</gene>
<evidence type="ECO:0000313" key="4">
    <source>
        <dbReference type="EMBL" id="WCO67624.1"/>
    </source>
</evidence>
<dbReference type="EMBL" id="CP116942">
    <property type="protein sequence ID" value="WCO67624.1"/>
    <property type="molecule type" value="Genomic_DNA"/>
</dbReference>
<dbReference type="RefSeq" id="WP_272737145.1">
    <property type="nucleotide sequence ID" value="NZ_CP116942.1"/>
</dbReference>
<evidence type="ECO:0000313" key="5">
    <source>
        <dbReference type="Proteomes" id="UP001216390"/>
    </source>
</evidence>
<dbReference type="KEGG" id="ima:PO878_02670"/>
<dbReference type="AlphaFoldDB" id="A0AAE9Y6K1"/>
<feature type="region of interest" description="Disordered" evidence="2">
    <location>
        <begin position="1"/>
        <end position="40"/>
    </location>
</feature>
<evidence type="ECO:0000256" key="2">
    <source>
        <dbReference type="SAM" id="MobiDB-lite"/>
    </source>
</evidence>
<sequence>MTLVEPRPGTGAAPADVGDEVEDPPTTVAPGSGDGGAAPSPARRRLRLALRVLGVLALVALVAATVALRRDLDRHRATTARAEAAADRVATARADAAVVAASVVAQLEGARADGEWSAEQRAAQVERLATLGLTEDDMEAALEEARSTTAAAEAERDALAATVERQALEDVELQACLVEVRRAVDAAFHAANREGVEVPPTREVCRALAATRGGS</sequence>
<proteinExistence type="predicted"/>
<protein>
    <submittedName>
        <fullName evidence="4">Uncharacterized protein</fullName>
    </submittedName>
</protein>
<dbReference type="Proteomes" id="UP001216390">
    <property type="component" value="Chromosome"/>
</dbReference>
<keyword evidence="3" id="KW-0472">Membrane</keyword>
<feature type="coiled-coil region" evidence="1">
    <location>
        <begin position="135"/>
        <end position="171"/>
    </location>
</feature>
<keyword evidence="3" id="KW-0812">Transmembrane</keyword>
<keyword evidence="1" id="KW-0175">Coiled coil</keyword>
<evidence type="ECO:0000256" key="1">
    <source>
        <dbReference type="SAM" id="Coils"/>
    </source>
</evidence>
<evidence type="ECO:0000256" key="3">
    <source>
        <dbReference type="SAM" id="Phobius"/>
    </source>
</evidence>
<keyword evidence="3" id="KW-1133">Transmembrane helix</keyword>
<accession>A0AAE9Y6K1</accession>
<keyword evidence="5" id="KW-1185">Reference proteome</keyword>
<name>A0AAE9Y6K1_9ACTN</name>
<reference evidence="4" key="1">
    <citation type="submission" date="2023-01" db="EMBL/GenBank/DDBJ databases">
        <title>The diversity of Class Acidimicrobiia in South China Sea sediment environments and the proposal of Iamia marina sp. nov., a novel species of the genus Iamia.</title>
        <authorList>
            <person name="He Y."/>
            <person name="Tian X."/>
        </authorList>
    </citation>
    <scope>NUCLEOTIDE SEQUENCE</scope>
    <source>
        <strain evidence="4">DSM 19957</strain>
    </source>
</reference>
<feature type="transmembrane region" description="Helical" evidence="3">
    <location>
        <begin position="48"/>
        <end position="68"/>
    </location>
</feature>
<organism evidence="4 5">
    <name type="scientific">Iamia majanohamensis</name>
    <dbReference type="NCBI Taxonomy" id="467976"/>
    <lineage>
        <taxon>Bacteria</taxon>
        <taxon>Bacillati</taxon>
        <taxon>Actinomycetota</taxon>
        <taxon>Acidimicrobiia</taxon>
        <taxon>Acidimicrobiales</taxon>
        <taxon>Iamiaceae</taxon>
        <taxon>Iamia</taxon>
    </lineage>
</organism>